<comment type="caution">
    <text evidence="3">The sequence shown here is derived from an EMBL/GenBank/DDBJ whole genome shotgun (WGS) entry which is preliminary data.</text>
</comment>
<dbReference type="InterPro" id="IPR058210">
    <property type="entry name" value="SACS/Nov_dom"/>
</dbReference>
<keyword evidence="4" id="KW-1185">Reference proteome</keyword>
<proteinExistence type="predicted"/>
<evidence type="ECO:0000313" key="3">
    <source>
        <dbReference type="EMBL" id="KAK7035286.1"/>
    </source>
</evidence>
<feature type="compositionally biased region" description="Polar residues" evidence="1">
    <location>
        <begin position="1482"/>
        <end position="1493"/>
    </location>
</feature>
<protein>
    <recommendedName>
        <fullName evidence="2">Sacsin/Nov domain-containing protein</fullName>
    </recommendedName>
</protein>
<feature type="region of interest" description="Disordered" evidence="1">
    <location>
        <begin position="1666"/>
        <end position="1718"/>
    </location>
</feature>
<evidence type="ECO:0000313" key="4">
    <source>
        <dbReference type="Proteomes" id="UP001383192"/>
    </source>
</evidence>
<feature type="compositionally biased region" description="Basic residues" evidence="1">
    <location>
        <begin position="1807"/>
        <end position="1821"/>
    </location>
</feature>
<dbReference type="Proteomes" id="UP001383192">
    <property type="component" value="Unassembled WGS sequence"/>
</dbReference>
<name>A0AAW0C6H8_9AGAR</name>
<dbReference type="PANTHER" id="PTHR47839:SF1">
    <property type="entry name" value="DOMAIN PROTEIN, PUTATIVE (AFU_ORTHOLOGUE AFUA_6G04830)-RELATED"/>
    <property type="match status" value="1"/>
</dbReference>
<sequence length="1945" mass="216276">MNDQRIDWNSGYDEAVEVNQRALIDKVLARYSAEFTIFRELLQNADDAHSTAVEIHFQSSQFLSGQLLDDDKLPNLKTAPVTQWIFKNNGDIFREEDWNRLKKIAEGNPNEETIGAFGVGFYSLFSITDEPKVLSDNQWMWFHWNKDQLLARRGKTDPSASDFKTEIRMPLREEAPIPVAFDLTRFLASSITFMATLSNVDVFFDNKCLAKLSKSTGVPRPIEIPPYIQVHSNSDKCSMRIVGLKDTPVTIDAQVMRWVYSSGTQKPPPPTTIQPVKPAAQSGWRTFFSTVISKPATPQPPPPPELPVDLLAISPTTVSLSIISAEVALKKIDKKLEQDLERSTKKQPPRTLRYDLIYTGKDEYDASRKLDEEQTFATGSVFQGLRADLEGTGAARIFIGHATAQTTGLGGHMSSRFIPTVERESIDLMDRSVAVWNRELLFIGGIVARIGYEKEMREIKQKWDEHSTAPSAEIQSELRSKAIHAMKFFTFYPSTPSSDIASLLEAAFYSCTIVPRFPFMSSTGIRDVADVRLPDASFSFLKQLPVLPEDIAQGARHMITALQNRGLIKPILPDDVWKELRARPLTVEELTSCLQWWTSLDKSNIGPTQLAALLDAAVLIIGQPGGANERIIPLSTIKTFYNRSRGLNLPMDGPLPPHMLPESVSKNLTATKLSSHLGWKDLTMVDWLDHLRTDQCPPEYDMRLSPPWAENVLQIIASWASRSPPQDQLSEIIRLLKSIPCLPTSKGMKRPEEAYFASADIFHDLPVVTLLSGGSFIPNSKERQMEALLMKLQVRKHVELQIIFDRMVKTKEWTSADLVKYLASVQDTLTSTEMKRLEETVAFTAEGDAMKRYSAKQLYVPDDTFRQMGLPVLDWGTNVKWNSRSNEANFLFRLKLQRHPSAETLVRLCSGDRENVRDLALTYLINNIPAIYNSNEFDPYKHQDVRFIPAQRSGVSCLCTPNEVYVNSKWAAFGLPILRSDKRDIASKLRLKDHPPASALVNILTSCPPKDEVQAKEWFQILAGHVAEFSGGQLQRLSQTPMIPVGNQEKGGIQYRCPVQCYFGKDARAAFHSKLFLFIDFGQVANGFLTACGVKPQPTTDEVAQMLLADPRNFYELAGGSENFLIELKAIAANNRLLSSGTIMRMKRAPVLLAYQRKQLAGKGALEDEERELHPVGLKRADQVIVADDTNSFQLFGDALCIAPQDTLLEDFYILLGSRRLSLLVTEDAKRSEPEIKNSKQATEIRHLILERLPLFLHEHTHAKTRHPFSWLKIAGNFVVKAYGKVSMTKSLHFNDLRLTKTHDASAVAQVRSGCLEIWIAGHTQPDMYEVAMSFNRFFFHSPTANDTLLFMTLLSSDLRSLKRRGYNGMIFDRILRDQKAQQAAIKEEQDRVAQERATQEKARQETLLKTPLIPPPPPYEKDSTGNVPPPPPESSTARHSGSIMGNLRQKLSNIATANSGPMMPGGLPSPPPPIPDKTRPAISQKNPTQGATPLQNIAANIDTAIRGCRAESGNLLKNREQMQQVKETLNEGYCDVSGRAGNLQEIGMMGRVKVYLSEEVPQTPTFMTEKRDSIARLVHIMTILSDLYAVPLTSLHVFYDLGGGMIAFNRNGSIFFNLRYYEAWHDDDVKTGRMKNALISWHGMSVSVQSATTVSSIRRKPQFTYQSPSANEFREPTKLIVHSKKPLTSSKPTTSPGPTLSTLKPPTPPSKTNTFPAGSSLPLYHPLGRLALSLPPLDPAKYGLPVPIRADPDLLPQPTSTANGKSPWQTTSSNASNRREPSAAVSAAAVEEPNASSSTLVDKPSPRKRRGGPGGARKRRKEVDEDASYPATAKRPRLPRGAASAANSNVEEDGEEASAAVADATEERKPERRTTRSRGAAARRDSNASETSGSASNSVSVTRAASAVRKEEGGDVVMSSEKAEGGIKRRSRSKEEGEVSEESK</sequence>
<dbReference type="PANTHER" id="PTHR47839">
    <property type="entry name" value="DOMAIN PROTEIN, PUTATIVE (AFU_ORTHOLOGUE AFUA_6G04830)-RELATED"/>
    <property type="match status" value="1"/>
</dbReference>
<organism evidence="3 4">
    <name type="scientific">Paramarasmius palmivorus</name>
    <dbReference type="NCBI Taxonomy" id="297713"/>
    <lineage>
        <taxon>Eukaryota</taxon>
        <taxon>Fungi</taxon>
        <taxon>Dikarya</taxon>
        <taxon>Basidiomycota</taxon>
        <taxon>Agaricomycotina</taxon>
        <taxon>Agaricomycetes</taxon>
        <taxon>Agaricomycetidae</taxon>
        <taxon>Agaricales</taxon>
        <taxon>Marasmiineae</taxon>
        <taxon>Marasmiaceae</taxon>
        <taxon>Paramarasmius</taxon>
    </lineage>
</organism>
<evidence type="ECO:0000256" key="1">
    <source>
        <dbReference type="SAM" id="MobiDB-lite"/>
    </source>
</evidence>
<dbReference type="InterPro" id="IPR022155">
    <property type="entry name" value="DUF3684"/>
</dbReference>
<dbReference type="Pfam" id="PF12449">
    <property type="entry name" value="DUF3684"/>
    <property type="match status" value="1"/>
</dbReference>
<dbReference type="SUPFAM" id="SSF55874">
    <property type="entry name" value="ATPase domain of HSP90 chaperone/DNA topoisomerase II/histidine kinase"/>
    <property type="match status" value="1"/>
</dbReference>
<dbReference type="Gene3D" id="3.30.565.10">
    <property type="entry name" value="Histidine kinase-like ATPase, C-terminal domain"/>
    <property type="match status" value="1"/>
</dbReference>
<dbReference type="NCBIfam" id="NF047352">
    <property type="entry name" value="P_loop_sacsin"/>
    <property type="match status" value="1"/>
</dbReference>
<feature type="compositionally biased region" description="Low complexity" evidence="1">
    <location>
        <begin position="1783"/>
        <end position="1799"/>
    </location>
</feature>
<dbReference type="InterPro" id="IPR036890">
    <property type="entry name" value="HATPase_C_sf"/>
</dbReference>
<accession>A0AAW0C6H8</accession>
<feature type="domain" description="Sacsin/Nov" evidence="2">
    <location>
        <begin position="23"/>
        <end position="146"/>
    </location>
</feature>
<feature type="region of interest" description="Disordered" evidence="1">
    <location>
        <begin position="1390"/>
        <end position="1441"/>
    </location>
</feature>
<dbReference type="Pfam" id="PF25794">
    <property type="entry name" value="SACS"/>
    <property type="match status" value="1"/>
</dbReference>
<feature type="compositionally biased region" description="Polar residues" evidence="1">
    <location>
        <begin position="1891"/>
        <end position="1904"/>
    </location>
</feature>
<feature type="region of interest" description="Disordered" evidence="1">
    <location>
        <begin position="1749"/>
        <end position="1945"/>
    </location>
</feature>
<dbReference type="EMBL" id="JAYKXP010000054">
    <property type="protein sequence ID" value="KAK7035286.1"/>
    <property type="molecule type" value="Genomic_DNA"/>
</dbReference>
<feature type="compositionally biased region" description="Basic and acidic residues" evidence="1">
    <location>
        <begin position="1866"/>
        <end position="1875"/>
    </location>
</feature>
<feature type="region of interest" description="Disordered" evidence="1">
    <location>
        <begin position="1457"/>
        <end position="1493"/>
    </location>
</feature>
<gene>
    <name evidence="3" type="ORF">VNI00_012053</name>
</gene>
<feature type="compositionally biased region" description="Polar residues" evidence="1">
    <location>
        <begin position="1758"/>
        <end position="1777"/>
    </location>
</feature>
<feature type="compositionally biased region" description="Basic and acidic residues" evidence="1">
    <location>
        <begin position="1390"/>
        <end position="1407"/>
    </location>
</feature>
<evidence type="ECO:0000259" key="2">
    <source>
        <dbReference type="Pfam" id="PF25794"/>
    </source>
</evidence>
<feature type="compositionally biased region" description="Basic and acidic residues" evidence="1">
    <location>
        <begin position="1922"/>
        <end position="1945"/>
    </location>
</feature>
<reference evidence="3 4" key="1">
    <citation type="submission" date="2024-01" db="EMBL/GenBank/DDBJ databases">
        <title>A draft genome for a cacao thread blight-causing isolate of Paramarasmius palmivorus.</title>
        <authorList>
            <person name="Baruah I.K."/>
            <person name="Bukari Y."/>
            <person name="Amoako-Attah I."/>
            <person name="Meinhardt L.W."/>
            <person name="Bailey B.A."/>
            <person name="Cohen S.P."/>
        </authorList>
    </citation>
    <scope>NUCLEOTIDE SEQUENCE [LARGE SCALE GENOMIC DNA]</scope>
    <source>
        <strain evidence="3 4">GH-12</strain>
    </source>
</reference>
<feature type="compositionally biased region" description="Low complexity" evidence="1">
    <location>
        <begin position="1687"/>
        <end position="1705"/>
    </location>
</feature>